<feature type="domain" description="HYR-like" evidence="4">
    <location>
        <begin position="361"/>
        <end position="430"/>
    </location>
</feature>
<protein>
    <submittedName>
        <fullName evidence="6">Putative repeat protein (TIGR01451 family)/gliding motility-associated-like protein</fullName>
    </submittedName>
</protein>
<feature type="domain" description="PKD-like" evidence="3">
    <location>
        <begin position="536"/>
        <end position="622"/>
    </location>
</feature>
<feature type="non-terminal residue" evidence="6">
    <location>
        <position position="1"/>
    </location>
</feature>
<evidence type="ECO:0000313" key="7">
    <source>
        <dbReference type="Proteomes" id="UP000294824"/>
    </source>
</evidence>
<feature type="region of interest" description="Disordered" evidence="1">
    <location>
        <begin position="1364"/>
        <end position="1392"/>
    </location>
</feature>
<feature type="domain" description="DUF7507" evidence="5">
    <location>
        <begin position="634"/>
        <end position="725"/>
    </location>
</feature>
<dbReference type="Pfam" id="PF13585">
    <property type="entry name" value="CHU_C"/>
    <property type="match status" value="1"/>
</dbReference>
<feature type="domain" description="DUF7507" evidence="5">
    <location>
        <begin position="746"/>
        <end position="848"/>
    </location>
</feature>
<evidence type="ECO:0000256" key="1">
    <source>
        <dbReference type="SAM" id="MobiDB-lite"/>
    </source>
</evidence>
<feature type="domain" description="DUF7507" evidence="5">
    <location>
        <begin position="2061"/>
        <end position="2164"/>
    </location>
</feature>
<feature type="domain" description="DUF7507" evidence="5">
    <location>
        <begin position="1412"/>
        <end position="1504"/>
    </location>
</feature>
<dbReference type="InterPro" id="IPR013783">
    <property type="entry name" value="Ig-like_fold"/>
</dbReference>
<reference evidence="6 7" key="1">
    <citation type="submission" date="2019-03" db="EMBL/GenBank/DDBJ databases">
        <title>Genomic Encyclopedia of Type Strains, Phase III (KMG-III): the genomes of soil and plant-associated and newly described type strains.</title>
        <authorList>
            <person name="Whitman W."/>
        </authorList>
    </citation>
    <scope>NUCLEOTIDE SEQUENCE [LARGE SCALE GENOMIC DNA]</scope>
    <source>
        <strain evidence="6 7">CECT 8301</strain>
    </source>
</reference>
<feature type="region of interest" description="Disordered" evidence="1">
    <location>
        <begin position="1623"/>
        <end position="1655"/>
    </location>
</feature>
<feature type="compositionally biased region" description="Acidic residues" evidence="1">
    <location>
        <begin position="1889"/>
        <end position="1901"/>
    </location>
</feature>
<feature type="domain" description="HYR-like" evidence="4">
    <location>
        <begin position="1"/>
        <end position="46"/>
    </location>
</feature>
<feature type="domain" description="DUF7507" evidence="5">
    <location>
        <begin position="2197"/>
        <end position="2287"/>
    </location>
</feature>
<dbReference type="InterPro" id="IPR057078">
    <property type="entry name" value="HYR-4C"/>
</dbReference>
<keyword evidence="7" id="KW-1185">Reference proteome</keyword>
<feature type="region of interest" description="Disordered" evidence="1">
    <location>
        <begin position="1760"/>
        <end position="1793"/>
    </location>
</feature>
<dbReference type="InterPro" id="IPR045828">
    <property type="entry name" value="PKD_Bacteroidetes"/>
</dbReference>
<feature type="compositionally biased region" description="Acidic residues" evidence="1">
    <location>
        <begin position="1911"/>
        <end position="1921"/>
    </location>
</feature>
<dbReference type="InterPro" id="IPR001434">
    <property type="entry name" value="OmcB-like_DUF11"/>
</dbReference>
<dbReference type="Pfam" id="PF01345">
    <property type="entry name" value="DUF11"/>
    <property type="match status" value="1"/>
</dbReference>
<dbReference type="InterPro" id="IPR047589">
    <property type="entry name" value="DUF11_rpt"/>
</dbReference>
<dbReference type="SMART" id="SM00710">
    <property type="entry name" value="PbH1"/>
    <property type="match status" value="10"/>
</dbReference>
<feature type="domain" description="DUF7507" evidence="5">
    <location>
        <begin position="1271"/>
        <end position="1372"/>
    </location>
</feature>
<dbReference type="InterPro" id="IPR026341">
    <property type="entry name" value="T9SS_type_B"/>
</dbReference>
<feature type="compositionally biased region" description="Acidic residues" evidence="1">
    <location>
        <begin position="1372"/>
        <end position="1392"/>
    </location>
</feature>
<feature type="compositionally biased region" description="Low complexity" evidence="1">
    <location>
        <begin position="1643"/>
        <end position="1652"/>
    </location>
</feature>
<feature type="compositionally biased region" description="Polar residues" evidence="1">
    <location>
        <begin position="1091"/>
        <end position="1101"/>
    </location>
</feature>
<dbReference type="PANTHER" id="PTHR34819">
    <property type="entry name" value="LARGE CYSTEINE-RICH PERIPLASMIC PROTEIN OMCB"/>
    <property type="match status" value="1"/>
</dbReference>
<dbReference type="InterPro" id="IPR051172">
    <property type="entry name" value="Chlamydia_OmcB"/>
</dbReference>
<dbReference type="Gene3D" id="2.60.40.10">
    <property type="entry name" value="Immunoglobulins"/>
    <property type="match status" value="1"/>
</dbReference>
<evidence type="ECO:0000259" key="2">
    <source>
        <dbReference type="Pfam" id="PF01345"/>
    </source>
</evidence>
<feature type="region of interest" description="Disordered" evidence="1">
    <location>
        <begin position="1221"/>
        <end position="1258"/>
    </location>
</feature>
<evidence type="ECO:0000313" key="6">
    <source>
        <dbReference type="EMBL" id="TDY59666.1"/>
    </source>
</evidence>
<dbReference type="PANTHER" id="PTHR34819:SF3">
    <property type="entry name" value="CELL SURFACE PROTEIN"/>
    <property type="match status" value="1"/>
</dbReference>
<feature type="domain" description="DUF7507" evidence="5">
    <location>
        <begin position="1004"/>
        <end position="1107"/>
    </location>
</feature>
<feature type="region of interest" description="Disordered" evidence="1">
    <location>
        <begin position="1886"/>
        <end position="1923"/>
    </location>
</feature>
<accession>A0A4R8M7U4</accession>
<feature type="domain" description="HYR-like" evidence="4">
    <location>
        <begin position="209"/>
        <end position="278"/>
    </location>
</feature>
<feature type="domain" description="HYR-like" evidence="4">
    <location>
        <begin position="131"/>
        <end position="202"/>
    </location>
</feature>
<gene>
    <name evidence="6" type="ORF">DFQ06_4018</name>
</gene>
<dbReference type="EMBL" id="SORL01000015">
    <property type="protein sequence ID" value="TDY59666.1"/>
    <property type="molecule type" value="Genomic_DNA"/>
</dbReference>
<dbReference type="Pfam" id="PF19406">
    <property type="entry name" value="PKD_5"/>
    <property type="match status" value="2"/>
</dbReference>
<dbReference type="Pfam" id="PF24346">
    <property type="entry name" value="DUF7507"/>
    <property type="match status" value="13"/>
</dbReference>
<feature type="domain" description="DUF7507" evidence="5">
    <location>
        <begin position="1660"/>
        <end position="1762"/>
    </location>
</feature>
<dbReference type="InterPro" id="IPR055354">
    <property type="entry name" value="DUF7507"/>
</dbReference>
<dbReference type="NCBIfam" id="TIGR01451">
    <property type="entry name" value="B_ant_repeat"/>
    <property type="match status" value="10"/>
</dbReference>
<feature type="domain" description="DUF7507" evidence="5">
    <location>
        <begin position="893"/>
        <end position="981"/>
    </location>
</feature>
<comment type="caution">
    <text evidence="6">The sequence shown here is derived from an EMBL/GenBank/DDBJ whole genome shotgun (WGS) entry which is preliminary data.</text>
</comment>
<evidence type="ECO:0000259" key="4">
    <source>
        <dbReference type="Pfam" id="PF23237"/>
    </source>
</evidence>
<organism evidence="6 7">
    <name type="scientific">Algibacter lectus</name>
    <dbReference type="NCBI Taxonomy" id="221126"/>
    <lineage>
        <taxon>Bacteria</taxon>
        <taxon>Pseudomonadati</taxon>
        <taxon>Bacteroidota</taxon>
        <taxon>Flavobacteriia</taxon>
        <taxon>Flavobacteriales</taxon>
        <taxon>Flavobacteriaceae</taxon>
        <taxon>Algibacter</taxon>
    </lineage>
</organism>
<feature type="region of interest" description="Disordered" evidence="1">
    <location>
        <begin position="2157"/>
        <end position="2185"/>
    </location>
</feature>
<evidence type="ECO:0000259" key="5">
    <source>
        <dbReference type="Pfam" id="PF24346"/>
    </source>
</evidence>
<feature type="domain" description="HYR-like" evidence="4">
    <location>
        <begin position="53"/>
        <end position="124"/>
    </location>
</feature>
<feature type="domain" description="DUF11" evidence="2">
    <location>
        <begin position="2325"/>
        <end position="2438"/>
    </location>
</feature>
<feature type="compositionally biased region" description="Low complexity" evidence="1">
    <location>
        <begin position="853"/>
        <end position="863"/>
    </location>
</feature>
<proteinExistence type="predicted"/>
<feature type="domain" description="DUF7507" evidence="5">
    <location>
        <begin position="1930"/>
        <end position="2031"/>
    </location>
</feature>
<feature type="domain" description="DUF7507" evidence="5">
    <location>
        <begin position="1536"/>
        <end position="1638"/>
    </location>
</feature>
<feature type="compositionally biased region" description="Polar residues" evidence="1">
    <location>
        <begin position="1235"/>
        <end position="1248"/>
    </location>
</feature>
<feature type="domain" description="DUF7507" evidence="5">
    <location>
        <begin position="1136"/>
        <end position="1239"/>
    </location>
</feature>
<dbReference type="Pfam" id="PF23237">
    <property type="entry name" value="HYR_4C"/>
    <property type="match status" value="6"/>
</dbReference>
<sequence length="2537" mass="265201">DNCGNDVVPTLLTTPSAVACEGDMIWEYEYRDCADNVQVWQYTYTIDMPDGMTIPVNGNSTVDCPADATDPGAPATIKDNCGNDVVPTLLTTPSAVACEGDMIWEYEYRDCADNVQVWQYTYTIDMPDGMTIPANESSTVDCPADVTNPGAPSTIKDNCGNDVIPTLLTTPSAVACEGDMVWEYEYRDCADNVQVWQYTYTIDILTLPVVPTDDSSTVECIADAVQPTAPTVTDVCGNNIVPVITENIDPACEGDKIYTFTYTDCANNVSVYTYTYTIDVSTLPVVPANETSTVECIADAVQPTAPTVTDVCGNNIVPVITENTDPVCEGDKTYTFTYTDCANNVSVYTYAYTIETTTLPVVPTNDSSTVMDVADATEPAAPVVIDVCGNSIIPVVTENEDPLCDGEKIYTFTYTDCAGNTSVYTYTYTIDVTATLEITDTDVTVCSDVSMDYDLANLSSLSGVTFTWEIVPNTNVSGAANGNGTIISDVITNTSGVIQNILYTITPFNSDGCEGNTFELLVSVNPEPFVSVLPVDTTCSNIALNHDLTTDVDLSGTTFSWVADENSNVNGETTTISTANSITDNLINTSGAVQTIIYTITPTSADGCLGDPYQYIVTVSPEAELVVRKSTLAASDGSYNTVGEVIQYEIIVENINEVEVSNVTLSDVNADSGSISPLTFNTIPAFGTVTFNASHTITQADLDAGEVINSAIASGFDPCGTEVSDVSDDPSTKDPNDATVTVLEQTPSMSLEKVVTFNDENADGIPQEGETLTYNFTVSNTGNVSLTNISISDPLITVNGGPIDLVPTGSDATTFFGNYTITQSNIDSGSITNSATVSGNDPKGNQVLDVSDDPNNTANTDANGDGEPDDATIFNFDEVAMLAVSKTGVFIDANGDGVAQVGETIAYTFDVVNIGNVTLYGVSISDPLVTVSGAPITLAPTEIDNTTFTAVYTLTQDDINSGDVSNTATVSGTSQRGTFVSAVSDDPTTSANNDPTVTTLLQDPKLSLLKTSQFNDENGNGFPEVGETVSYSFDVRNTGNVTITNIVITDNLVSVNGGPIDLLPNERDDSTFTATYTLTLVDINSGSVSNSALVSGQDPNGNTVTDTSDDPNNPTNNDVDSDGDPDDDTVTLLAANPKMSVTKTGVFVDENNDGISQVGETISYTFNVVNTGNVTINSITITDALVTVSGGAITLNPTENDNTTFTAAYTITQTDIDSGSISNTAEVNGEAPNGSAVTDTSDDPTNATDFDANGDGEPDDATITTLPVQGGISLTKATLPATDGSYDTVGEQIVYALIVTNTGNVTLTNVSVTDANADSGSIVPAVISSIAPGTSVSLTAIHTITQDEINSGLVTNTASVSGTDTFGNVVTDDSDDPNDATDNDTNADGEPDDITNTIIAQNASMQLEKLSVFNDENGDGIPQKDETLTYNFSVTNTGNVTLTNILVTDPLVTVNGGPITLMPAEVNNATFYAVYTITQADIDLGSITNSATVNGEDTNGANVIDISDDPTNATDFDANGDGEPDDATVTTLASNPELSVAKTGVFIDANQDGLAQAGETIQYTFDVSNTGNVTISGITITDPLVSVSGSAITLIPGETDSTTFTAIYVLNQTDVNTGSVENMATVSGADPSGNTITDDSDDPTTSNNNDATVTSLSRDPKLSLYKIGTFNDENADGIPQTGETISYVFDIRNTGNVTIFGITITDPIVSVVGAPIDLNPGQVNNTNFSAVYTIQQSDIDSGNLTNTALAIGQDIDGSTVTDVSDFSDDPDNPTNVDINGDGDPDDPTVTSLTRNPELTLTKTGTFNDANGNGLANVGETISYAFEVINSGNVTVTDISISDPLVAVNGAAIDLIPGQIDNATFTAVYTITQFDIDSGSITNAAVVTGEDPDGNDVSDNSDDPNNPANVDDNNDGNPDDDTITSLPIEGKISILKEALVAADGSYDSVGEQIAYNITVTNTGNITLTNILITDANADAGSISPANITLLVPGESVSVTATHTLTQTDLDAGTVSNSANVNATDALGNAVSDISDDPNNTADVDANADGDPDDVTVTSITQSPSISLTKAADLAPDGLWDSVGEVITYVLEVANTGNVTLIDIIISDINADAGSISPAIIATLAPGESMMLGANHTITQSDLDTGSVTNTAVVNAKDPKGVLVTDDSDDPNNTTDNDTNGDGEPDDATVTVTPQLAILDVTKAVDFGSYTNIGDVLTYSISVTNAGNVTLLNIILSDTNATFTSGSTVASLAPGETFTANAEHAVTVEDIDAGSVVNTAFVDATIVNSTTSIREDSDDPDNATNADLDNDGDPDDATVSVFGGASDLSIDKVVDQAEPVVNNEVVFTITLTNEGSVTANNIVVEEFIPSGYEFISYIATAGTYSELDGEWTVPVLNEGDIQLLEITVEVLGTGNYLNTATIFSLDGGMDMNTSNNTSTAFVTPQCLEVYNEFSPNSDGDNDFFLISCIENYPNNKLEVYNRWGNIVYQAKGYSNTWDGTSNGRVTINEAKELPVGTYYYVLDLGNGSKPKTGWIYINR</sequence>
<feature type="compositionally biased region" description="Low complexity" evidence="1">
    <location>
        <begin position="1102"/>
        <end position="1118"/>
    </location>
</feature>
<feature type="region of interest" description="Disordered" evidence="1">
    <location>
        <begin position="833"/>
        <end position="867"/>
    </location>
</feature>
<feature type="domain" description="PKD-like" evidence="3">
    <location>
        <begin position="444"/>
        <end position="528"/>
    </location>
</feature>
<evidence type="ECO:0000259" key="3">
    <source>
        <dbReference type="Pfam" id="PF19406"/>
    </source>
</evidence>
<feature type="region of interest" description="Disordered" evidence="1">
    <location>
        <begin position="1091"/>
        <end position="1128"/>
    </location>
</feature>
<name>A0A4R8M7U4_9FLAO</name>
<dbReference type="Proteomes" id="UP000294824">
    <property type="component" value="Unassembled WGS sequence"/>
</dbReference>
<feature type="domain" description="HYR-like" evidence="4">
    <location>
        <begin position="285"/>
        <end position="354"/>
    </location>
</feature>
<dbReference type="InterPro" id="IPR006626">
    <property type="entry name" value="PbH1"/>
</dbReference>
<dbReference type="NCBIfam" id="TIGR04131">
    <property type="entry name" value="Bac_Flav_CTERM"/>
    <property type="match status" value="1"/>
</dbReference>
<feature type="domain" description="DUF7507" evidence="5">
    <location>
        <begin position="1795"/>
        <end position="1898"/>
    </location>
</feature>
<feature type="compositionally biased region" description="Acidic residues" evidence="1">
    <location>
        <begin position="1119"/>
        <end position="1128"/>
    </location>
</feature>
<feature type="region of interest" description="Disordered" evidence="1">
    <location>
        <begin position="2290"/>
        <end position="2313"/>
    </location>
</feature>